<keyword evidence="1 4" id="KW-0732">Signal</keyword>
<keyword evidence="2" id="KW-1015">Disulfide bond</keyword>
<organism evidence="6 7">
    <name type="scientific">Carnegiea gigantea</name>
    <dbReference type="NCBI Taxonomy" id="171969"/>
    <lineage>
        <taxon>Eukaryota</taxon>
        <taxon>Viridiplantae</taxon>
        <taxon>Streptophyta</taxon>
        <taxon>Embryophyta</taxon>
        <taxon>Tracheophyta</taxon>
        <taxon>Spermatophyta</taxon>
        <taxon>Magnoliopsida</taxon>
        <taxon>eudicotyledons</taxon>
        <taxon>Gunneridae</taxon>
        <taxon>Pentapetalae</taxon>
        <taxon>Caryophyllales</taxon>
        <taxon>Cactineae</taxon>
        <taxon>Cactaceae</taxon>
        <taxon>Cactoideae</taxon>
        <taxon>Echinocereeae</taxon>
        <taxon>Carnegiea</taxon>
    </lineage>
</organism>
<evidence type="ECO:0000256" key="1">
    <source>
        <dbReference type="ARBA" id="ARBA00022729"/>
    </source>
</evidence>
<dbReference type="SMART" id="SM00856">
    <property type="entry name" value="PMEI"/>
    <property type="match status" value="1"/>
</dbReference>
<gene>
    <name evidence="6" type="ORF">Cgig2_031467</name>
</gene>
<dbReference type="OrthoDB" id="985659at2759"/>
<dbReference type="SUPFAM" id="SSF101148">
    <property type="entry name" value="Plant invertase/pectin methylesterase inhibitor"/>
    <property type="match status" value="2"/>
</dbReference>
<dbReference type="PANTHER" id="PTHR36710">
    <property type="entry name" value="PECTINESTERASE INHIBITOR-LIKE"/>
    <property type="match status" value="1"/>
</dbReference>
<dbReference type="GO" id="GO:0004857">
    <property type="term" value="F:enzyme inhibitor activity"/>
    <property type="evidence" value="ECO:0007669"/>
    <property type="project" value="InterPro"/>
</dbReference>
<dbReference type="Proteomes" id="UP001153076">
    <property type="component" value="Unassembled WGS sequence"/>
</dbReference>
<feature type="chain" id="PRO_5040399307" description="Pectinesterase inhibitor domain-containing protein" evidence="4">
    <location>
        <begin position="32"/>
        <end position="286"/>
    </location>
</feature>
<evidence type="ECO:0000313" key="6">
    <source>
        <dbReference type="EMBL" id="KAJ8437951.1"/>
    </source>
</evidence>
<feature type="signal peptide" evidence="4">
    <location>
        <begin position="1"/>
        <end position="31"/>
    </location>
</feature>
<keyword evidence="7" id="KW-1185">Reference proteome</keyword>
<dbReference type="AlphaFoldDB" id="A0A9Q1K610"/>
<comment type="similarity">
    <text evidence="3">Belongs to the PMEI family.</text>
</comment>
<dbReference type="NCBIfam" id="TIGR01614">
    <property type="entry name" value="PME_inhib"/>
    <property type="match status" value="1"/>
</dbReference>
<dbReference type="InterPro" id="IPR006501">
    <property type="entry name" value="Pectinesterase_inhib_dom"/>
</dbReference>
<dbReference type="InterPro" id="IPR035513">
    <property type="entry name" value="Invertase/methylesterase_inhib"/>
</dbReference>
<evidence type="ECO:0000256" key="2">
    <source>
        <dbReference type="ARBA" id="ARBA00023157"/>
    </source>
</evidence>
<name>A0A9Q1K610_9CARY</name>
<evidence type="ECO:0000256" key="4">
    <source>
        <dbReference type="SAM" id="SignalP"/>
    </source>
</evidence>
<reference evidence="6" key="1">
    <citation type="submission" date="2022-04" db="EMBL/GenBank/DDBJ databases">
        <title>Carnegiea gigantea Genome sequencing and assembly v2.</title>
        <authorList>
            <person name="Copetti D."/>
            <person name="Sanderson M.J."/>
            <person name="Burquez A."/>
            <person name="Wojciechowski M.F."/>
        </authorList>
    </citation>
    <scope>NUCLEOTIDE SEQUENCE</scope>
    <source>
        <strain evidence="6">SGP5-SGP5p</strain>
        <tissue evidence="6">Aerial part</tissue>
    </source>
</reference>
<evidence type="ECO:0000313" key="7">
    <source>
        <dbReference type="Proteomes" id="UP001153076"/>
    </source>
</evidence>
<evidence type="ECO:0000256" key="3">
    <source>
        <dbReference type="ARBA" id="ARBA00038471"/>
    </source>
</evidence>
<dbReference type="InterPro" id="IPR052421">
    <property type="entry name" value="PCW_Enzyme_Inhibitor"/>
</dbReference>
<dbReference type="Gene3D" id="1.20.140.40">
    <property type="entry name" value="Invertase/pectin methylesterase inhibitor family protein"/>
    <property type="match status" value="2"/>
</dbReference>
<accession>A0A9Q1K610</accession>
<feature type="domain" description="Pectinesterase inhibitor" evidence="5">
    <location>
        <begin position="33"/>
        <end position="176"/>
    </location>
</feature>
<dbReference type="PANTHER" id="PTHR36710:SF18">
    <property type="entry name" value="PECTINESTERASE INHIBITOR 5-RELATED"/>
    <property type="match status" value="1"/>
</dbReference>
<protein>
    <recommendedName>
        <fullName evidence="5">Pectinesterase inhibitor domain-containing protein</fullName>
    </recommendedName>
</protein>
<evidence type="ECO:0000259" key="5">
    <source>
        <dbReference type="SMART" id="SM00856"/>
    </source>
</evidence>
<sequence>MHQMAHSQSQLFLMSLLHCSLLLTALAMASAATNETYIKEICSKTSWPKECSQCILSDQSRASDATPELIHSLMFCMYSEATHAHVNADLLSQNTTDPTLKSALSQCSSWLFDAANRATDAWVSIEGKMYQQAWDQAKDAKQLLSKCEEVFSGSFPSSVLEHWVPAERLFNDADALFPLIVQLAHDEANNLASQNSTSPGLKRTLSICSSALNDAVSEVEHALVTLDLSHYTEAWNDAMAARRMWFRCALEFHGNADFTIPSPLLSPMVNANRLFDASYGLFVLIV</sequence>
<dbReference type="Pfam" id="PF04043">
    <property type="entry name" value="PMEI"/>
    <property type="match status" value="1"/>
</dbReference>
<proteinExistence type="inferred from homology"/>
<comment type="caution">
    <text evidence="6">The sequence shown here is derived from an EMBL/GenBank/DDBJ whole genome shotgun (WGS) entry which is preliminary data.</text>
</comment>
<dbReference type="EMBL" id="JAKOGI010000275">
    <property type="protein sequence ID" value="KAJ8437951.1"/>
    <property type="molecule type" value="Genomic_DNA"/>
</dbReference>